<reference evidence="1 2" key="1">
    <citation type="submission" date="2019-03" db="EMBL/GenBank/DDBJ databases">
        <title>Primorskyibacter sp. SS33 isolated from sediments.</title>
        <authorList>
            <person name="Xunke S."/>
        </authorList>
    </citation>
    <scope>NUCLEOTIDE SEQUENCE [LARGE SCALE GENOMIC DNA]</scope>
    <source>
        <strain evidence="1 2">SS33</strain>
    </source>
</reference>
<keyword evidence="2" id="KW-1185">Reference proteome</keyword>
<evidence type="ECO:0000313" key="1">
    <source>
        <dbReference type="EMBL" id="TDL83515.1"/>
    </source>
</evidence>
<proteinExistence type="predicted"/>
<protein>
    <recommendedName>
        <fullName evidence="3">Sulfotransferase family protein</fullName>
    </recommendedName>
</protein>
<dbReference type="SUPFAM" id="SSF52540">
    <property type="entry name" value="P-loop containing nucleoside triphosphate hydrolases"/>
    <property type="match status" value="1"/>
</dbReference>
<gene>
    <name evidence="1" type="ORF">E2L08_02395</name>
</gene>
<dbReference type="InterPro" id="IPR027417">
    <property type="entry name" value="P-loop_NTPase"/>
</dbReference>
<dbReference type="Proteomes" id="UP000295701">
    <property type="component" value="Unassembled WGS sequence"/>
</dbReference>
<name>A0A4R6AJJ4_9RHOB</name>
<evidence type="ECO:0008006" key="3">
    <source>
        <dbReference type="Google" id="ProtNLM"/>
    </source>
</evidence>
<comment type="caution">
    <text evidence="1">The sequence shown here is derived from an EMBL/GenBank/DDBJ whole genome shotgun (WGS) entry which is preliminary data.</text>
</comment>
<dbReference type="EMBL" id="SNAA01000002">
    <property type="protein sequence ID" value="TDL83515.1"/>
    <property type="molecule type" value="Genomic_DNA"/>
</dbReference>
<evidence type="ECO:0000313" key="2">
    <source>
        <dbReference type="Proteomes" id="UP000295701"/>
    </source>
</evidence>
<dbReference type="RefSeq" id="WP_133395467.1">
    <property type="nucleotide sequence ID" value="NZ_SNAA01000002.1"/>
</dbReference>
<organism evidence="1 2">
    <name type="scientific">Palleronia sediminis</name>
    <dbReference type="NCBI Taxonomy" id="2547833"/>
    <lineage>
        <taxon>Bacteria</taxon>
        <taxon>Pseudomonadati</taxon>
        <taxon>Pseudomonadota</taxon>
        <taxon>Alphaproteobacteria</taxon>
        <taxon>Rhodobacterales</taxon>
        <taxon>Roseobacteraceae</taxon>
        <taxon>Palleronia</taxon>
    </lineage>
</organism>
<sequence length="332" mass="36653">MERLCILHIGTEKTGTTALQMRLVARRARLARQGLRYPEALGTPSHRALAVACQRLDPGDDGAQALGAVTAPGLARLRATLAERLGQELDAWGGCDRWLISSEHLHSRLRTEDEVARVRDLLAPHFDEIVVVLHLRPQIDMLVSLASTAARVGQRVDAGFLRARAGDGHYCEYLRLWRLWANVFGAARLKLVAFRRSPDIGDTLERLADADLAAGPKEAARMNAFLDIRALALVNAAVDAGRPLGRRSEWFDALRVVEQLRPGRGFAAEIQRRFDADNARLVELCPDLVPGDLDPAPDAFPERGNLHLLERRQSLAAAWQAIRPILPERVAG</sequence>
<dbReference type="OrthoDB" id="7540582at2"/>
<accession>A0A4R6AJJ4</accession>
<dbReference type="AlphaFoldDB" id="A0A4R6AJJ4"/>